<dbReference type="RefSeq" id="WP_188436706.1">
    <property type="nucleotide sequence ID" value="NZ_BMCM01000003.1"/>
</dbReference>
<organism evidence="1 2">
    <name type="scientific">Microbacterium murale</name>
    <dbReference type="NCBI Taxonomy" id="1081040"/>
    <lineage>
        <taxon>Bacteria</taxon>
        <taxon>Bacillati</taxon>
        <taxon>Actinomycetota</taxon>
        <taxon>Actinomycetes</taxon>
        <taxon>Micrococcales</taxon>
        <taxon>Microbacteriaceae</taxon>
        <taxon>Microbacterium</taxon>
    </lineage>
</organism>
<evidence type="ECO:0000313" key="1">
    <source>
        <dbReference type="EMBL" id="GGD79566.1"/>
    </source>
</evidence>
<gene>
    <name evidence="1" type="ORF">GCM10007269_23050</name>
</gene>
<comment type="caution">
    <text evidence="1">The sequence shown here is derived from an EMBL/GenBank/DDBJ whole genome shotgun (WGS) entry which is preliminary data.</text>
</comment>
<accession>A0ABQ1RT23</accession>
<dbReference type="PANTHER" id="PTHR43611:SF3">
    <property type="entry name" value="FLAVIN MONONUCLEOTIDE HYDROLASE 1, CHLOROPLATIC"/>
    <property type="match status" value="1"/>
</dbReference>
<evidence type="ECO:0008006" key="3">
    <source>
        <dbReference type="Google" id="ProtNLM"/>
    </source>
</evidence>
<dbReference type="InterPro" id="IPR006439">
    <property type="entry name" value="HAD-SF_hydro_IA"/>
</dbReference>
<dbReference type="SFLD" id="SFLDG01129">
    <property type="entry name" value="C1.5:_HAD__Beta-PGM__Phosphata"/>
    <property type="match status" value="1"/>
</dbReference>
<dbReference type="EMBL" id="BMCM01000003">
    <property type="protein sequence ID" value="GGD79566.1"/>
    <property type="molecule type" value="Genomic_DNA"/>
</dbReference>
<name>A0ABQ1RT23_9MICO</name>
<protein>
    <recommendedName>
        <fullName evidence="3">Hydrolase of the HAD superfamily</fullName>
    </recommendedName>
</protein>
<dbReference type="SFLD" id="SFLDS00003">
    <property type="entry name" value="Haloacid_Dehalogenase"/>
    <property type="match status" value="1"/>
</dbReference>
<dbReference type="InterPro" id="IPR036412">
    <property type="entry name" value="HAD-like_sf"/>
</dbReference>
<evidence type="ECO:0000313" key="2">
    <source>
        <dbReference type="Proteomes" id="UP000629365"/>
    </source>
</evidence>
<dbReference type="Proteomes" id="UP000629365">
    <property type="component" value="Unassembled WGS sequence"/>
</dbReference>
<proteinExistence type="predicted"/>
<dbReference type="InterPro" id="IPR023214">
    <property type="entry name" value="HAD_sf"/>
</dbReference>
<reference evidence="2" key="1">
    <citation type="journal article" date="2019" name="Int. J. Syst. Evol. Microbiol.">
        <title>The Global Catalogue of Microorganisms (GCM) 10K type strain sequencing project: providing services to taxonomists for standard genome sequencing and annotation.</title>
        <authorList>
            <consortium name="The Broad Institute Genomics Platform"/>
            <consortium name="The Broad Institute Genome Sequencing Center for Infectious Disease"/>
            <person name="Wu L."/>
            <person name="Ma J."/>
        </authorList>
    </citation>
    <scope>NUCLEOTIDE SEQUENCE [LARGE SCALE GENOMIC DNA]</scope>
    <source>
        <strain evidence="2">CCM 7640</strain>
    </source>
</reference>
<dbReference type="Gene3D" id="3.40.50.1000">
    <property type="entry name" value="HAD superfamily/HAD-like"/>
    <property type="match status" value="1"/>
</dbReference>
<dbReference type="PRINTS" id="PR00413">
    <property type="entry name" value="HADHALOGNASE"/>
</dbReference>
<dbReference type="PANTHER" id="PTHR43611">
    <property type="entry name" value="ALPHA-D-GLUCOSE 1-PHOSPHATE PHOSPHATASE"/>
    <property type="match status" value="1"/>
</dbReference>
<dbReference type="Pfam" id="PF00702">
    <property type="entry name" value="Hydrolase"/>
    <property type="match status" value="1"/>
</dbReference>
<dbReference type="NCBIfam" id="TIGR01509">
    <property type="entry name" value="HAD-SF-IA-v3"/>
    <property type="match status" value="1"/>
</dbReference>
<keyword evidence="2" id="KW-1185">Reference proteome</keyword>
<dbReference type="SUPFAM" id="SSF56784">
    <property type="entry name" value="HAD-like"/>
    <property type="match status" value="1"/>
</dbReference>
<sequence>MKWILYDIGGVIEIVDDHSWPAELRAMWSARSGLTPEEYDAKLSAADLPDTTLNEDVLEEYWRGVAEALSLDDAAIESMRVELWDAYCGEENSELLDHARSLRGRCGLAILSNSGDGAREEEERRFGLSAVFDPICYSHEQGVLKPDARAFERALERMKTTADRVLFIDDNAPNIDAAEALGIRAVLHCDNTATIDAIERFLAD</sequence>